<keyword evidence="3" id="KW-1185">Reference proteome</keyword>
<dbReference type="AlphaFoldDB" id="A0A0A1U4P6"/>
<keyword evidence="1" id="KW-0732">Signal</keyword>
<accession>A0A0A1U4P6</accession>
<evidence type="ECO:0000256" key="1">
    <source>
        <dbReference type="SAM" id="SignalP"/>
    </source>
</evidence>
<dbReference type="EMBL" id="KB206783">
    <property type="protein sequence ID" value="ELP87863.1"/>
    <property type="molecule type" value="Genomic_DNA"/>
</dbReference>
<dbReference type="GeneID" id="14886878"/>
<sequence>MWSCGLSKHFLSLLVPYLSSTQDAEEFTMINKKCKDAVEALQQNPCYSTPSYFTEAEKQMCFTKEIRLFPRLISVAFNTFSPFVLSYNPQRIDNIYIFDEIDVVNAHLLLPIAEKLVKISIFAYQEAYDLSLFTSLKYVTIRLCARGGELSQFFTDKSRHFETVKIIFEKGIDVAFLQNIEFYNFHTIIFLFKDITLLNCAQQIIGENIHTKRIIFCYKEYTELLNKDVYIIGNKWILSTTEINELAQNSNVLDSEQIFNFRNLENTDFLQLWYHKCDLPEIVKKVKQYLPYKISNVSGNISFLNNFINIKGVYPLILPENVEVLKIELKSVPNDNISQNFCDCQNLKKLKINCQFSNETNTFFFLIPRRVIHFEMCGGSVTAKNMTCVEKMVLRGVHFIANLNFDKLHVLEIKDCTCDGLDSLTHLNTLKSVHSIHQTLPPLLKKLLSEPIHFTPLHTLQSYTLLSTPKTQFEMSMKHFTHLKELQLNYVVNCPFSLPNTLTRLSLNICHWTELVDFTSLIFLVEFSANCYHTKCLLPCSVRKVVVSGCLDFTINNLKDLSNLKTLIISLSKFDIHNTPQTVEHLFIDNQSVLERGVLDKFGSLKNIENFD</sequence>
<gene>
    <name evidence="2" type="ORF">EIN_274300</name>
</gene>
<dbReference type="OMA" id="TINIPQQ"/>
<organism evidence="2 3">
    <name type="scientific">Entamoeba invadens IP1</name>
    <dbReference type="NCBI Taxonomy" id="370355"/>
    <lineage>
        <taxon>Eukaryota</taxon>
        <taxon>Amoebozoa</taxon>
        <taxon>Evosea</taxon>
        <taxon>Archamoebae</taxon>
        <taxon>Mastigamoebida</taxon>
        <taxon>Entamoebidae</taxon>
        <taxon>Entamoeba</taxon>
    </lineage>
</organism>
<evidence type="ECO:0000313" key="3">
    <source>
        <dbReference type="Proteomes" id="UP000014680"/>
    </source>
</evidence>
<dbReference type="OrthoDB" id="29316at2759"/>
<protein>
    <recommendedName>
        <fullName evidence="4">Leucine rich repeat containing protein BspA family protein</fullName>
    </recommendedName>
</protein>
<name>A0A0A1U4P6_ENTIV</name>
<feature type="chain" id="PRO_5001990918" description="Leucine rich repeat containing protein BspA family protein" evidence="1">
    <location>
        <begin position="25"/>
        <end position="612"/>
    </location>
</feature>
<dbReference type="Proteomes" id="UP000014680">
    <property type="component" value="Unassembled WGS sequence"/>
</dbReference>
<evidence type="ECO:0008006" key="4">
    <source>
        <dbReference type="Google" id="ProtNLM"/>
    </source>
</evidence>
<proteinExistence type="predicted"/>
<feature type="signal peptide" evidence="1">
    <location>
        <begin position="1"/>
        <end position="24"/>
    </location>
</feature>
<dbReference type="KEGG" id="eiv:EIN_274300"/>
<evidence type="ECO:0000313" key="2">
    <source>
        <dbReference type="EMBL" id="ELP87863.1"/>
    </source>
</evidence>
<reference evidence="2 3" key="1">
    <citation type="submission" date="2012-10" db="EMBL/GenBank/DDBJ databases">
        <authorList>
            <person name="Zafar N."/>
            <person name="Inman J."/>
            <person name="Hall N."/>
            <person name="Lorenzi H."/>
            <person name="Caler E."/>
        </authorList>
    </citation>
    <scope>NUCLEOTIDE SEQUENCE [LARGE SCALE GENOMIC DNA]</scope>
    <source>
        <strain evidence="2 3">IP1</strain>
    </source>
</reference>
<dbReference type="VEuPathDB" id="AmoebaDB:EIN_274300"/>
<dbReference type="RefSeq" id="XP_004254634.1">
    <property type="nucleotide sequence ID" value="XM_004254586.1"/>
</dbReference>